<evidence type="ECO:0000313" key="2">
    <source>
        <dbReference type="EMBL" id="TKS17869.1"/>
    </source>
</evidence>
<organism evidence="2">
    <name type="scientific">Populus alba</name>
    <name type="common">White poplar</name>
    <dbReference type="NCBI Taxonomy" id="43335"/>
    <lineage>
        <taxon>Eukaryota</taxon>
        <taxon>Viridiplantae</taxon>
        <taxon>Streptophyta</taxon>
        <taxon>Embryophyta</taxon>
        <taxon>Tracheophyta</taxon>
        <taxon>Spermatophyta</taxon>
        <taxon>Magnoliopsida</taxon>
        <taxon>eudicotyledons</taxon>
        <taxon>Gunneridae</taxon>
        <taxon>Pentapetalae</taxon>
        <taxon>rosids</taxon>
        <taxon>fabids</taxon>
        <taxon>Malpighiales</taxon>
        <taxon>Salicaceae</taxon>
        <taxon>Saliceae</taxon>
        <taxon>Populus</taxon>
    </lineage>
</organism>
<proteinExistence type="predicted"/>
<comment type="caution">
    <text evidence="2">The sequence shown here is derived from an EMBL/GenBank/DDBJ whole genome shotgun (WGS) entry which is preliminary data.</text>
</comment>
<reference evidence="2" key="1">
    <citation type="submission" date="2018-10" db="EMBL/GenBank/DDBJ databases">
        <title>Population genomic analysis revealed the cold adaptation of white poplar.</title>
        <authorList>
            <person name="Liu Y.-J."/>
        </authorList>
    </citation>
    <scope>NUCLEOTIDE SEQUENCE [LARGE SCALE GENOMIC DNA]</scope>
    <source>
        <strain evidence="2">PAL-ZL1</strain>
    </source>
</reference>
<evidence type="ECO:0000256" key="1">
    <source>
        <dbReference type="SAM" id="MobiDB-lite"/>
    </source>
</evidence>
<accession>A0A4U5R4H4</accession>
<gene>
    <name evidence="2" type="ORF">D5086_0000007180</name>
</gene>
<protein>
    <submittedName>
        <fullName evidence="2">Uncharacterized protein</fullName>
    </submittedName>
</protein>
<name>A0A4U5R4H4_POPAL</name>
<sequence length="115" mass="13244">MHRKKWVHKNKDGQLSRIGNIDEEKRQAGMHACGGRRRRRRRRRPVKTPRSLLILHSIPIFLPFLVKEQGGDWPEGISPAVSSRKAMHQSVGMRFSHSNPRAQIPKLAEPICLII</sequence>
<feature type="compositionally biased region" description="Basic residues" evidence="1">
    <location>
        <begin position="34"/>
        <end position="47"/>
    </location>
</feature>
<feature type="region of interest" description="Disordered" evidence="1">
    <location>
        <begin position="28"/>
        <end position="48"/>
    </location>
</feature>
<dbReference type="EMBL" id="RCHU01000016">
    <property type="protein sequence ID" value="TKS17869.1"/>
    <property type="molecule type" value="Genomic_DNA"/>
</dbReference>
<dbReference type="AlphaFoldDB" id="A0A4U5R4H4"/>